<feature type="domain" description="F-box" evidence="2">
    <location>
        <begin position="10"/>
        <end position="56"/>
    </location>
</feature>
<feature type="chain" id="PRO_5043866217" description="F-box domain-containing protein" evidence="1">
    <location>
        <begin position="21"/>
        <end position="473"/>
    </location>
</feature>
<dbReference type="Pfam" id="PF12937">
    <property type="entry name" value="F-box-like"/>
    <property type="match status" value="1"/>
</dbReference>
<comment type="caution">
    <text evidence="3">The sequence shown here is derived from an EMBL/GenBank/DDBJ whole genome shotgun (WGS) entry which is preliminary data.</text>
</comment>
<evidence type="ECO:0000256" key="1">
    <source>
        <dbReference type="SAM" id="SignalP"/>
    </source>
</evidence>
<reference evidence="3" key="1">
    <citation type="journal article" date="2023" name="Insect Mol. Biol.">
        <title>Genome sequencing provides insights into the evolution of gene families encoding plant cell wall-degrading enzymes in longhorned beetles.</title>
        <authorList>
            <person name="Shin N.R."/>
            <person name="Okamura Y."/>
            <person name="Kirsch R."/>
            <person name="Pauchet Y."/>
        </authorList>
    </citation>
    <scope>NUCLEOTIDE SEQUENCE</scope>
    <source>
        <strain evidence="3">RBIC_L_NR</strain>
    </source>
</reference>
<dbReference type="InterPro" id="IPR036047">
    <property type="entry name" value="F-box-like_dom_sf"/>
</dbReference>
<dbReference type="Proteomes" id="UP001162156">
    <property type="component" value="Unassembled WGS sequence"/>
</dbReference>
<feature type="signal peptide" evidence="1">
    <location>
        <begin position="1"/>
        <end position="20"/>
    </location>
</feature>
<sequence>MFSLLPFALSFQLGILPVEMWSNILRYLDPKSLLAGARSHKLWMNVCRGDSVLRKRLHVALKGEKKYLHNMIVNPKMLTSVSRQFPSREYGINLGIHIIYLDPKSLLVGARSHKLWLNVCRGDPVLRKRLHVALKEEKEYLHNMIVNPRMLTSVSRQFPSREYGINIFGPEIIVGRYLDPKSLLEGARSHKLWLNVCRGDPILRKRLHVALEEEEKYLHNMIVNPRMLTSVCRQFPSREYGINMFSLLPFVLSFQLGILPVEMWSTIFRYLDSKSLLAGARSHKLWLNICRGDPVLRKRLHIALEEEKKYLHNMIVNPKMLASVSRQFPSREYGINGDIDATSITCNDERNILIDYGQYLDPKSLLAGARSHKLWLNVCRGDPVLRKRLHVALEGEKEYLHNMIVNPKMLTSVSRQFPSREYGINVRKFVSKNNTCFSAFYQKAPPLFTTEKHDSGKRTKKVHYGKRFSPYRL</sequence>
<protein>
    <recommendedName>
        <fullName evidence="2">F-box domain-containing protein</fullName>
    </recommendedName>
</protein>
<gene>
    <name evidence="3" type="ORF">NQ314_004397</name>
</gene>
<proteinExistence type="predicted"/>
<dbReference type="SMART" id="SM00256">
    <property type="entry name" value="FBOX"/>
    <property type="match status" value="2"/>
</dbReference>
<accession>A0AAV8ZL82</accession>
<dbReference type="InterPro" id="IPR001810">
    <property type="entry name" value="F-box_dom"/>
</dbReference>
<dbReference type="SUPFAM" id="SSF81383">
    <property type="entry name" value="F-box domain"/>
    <property type="match status" value="2"/>
</dbReference>
<keyword evidence="4" id="KW-1185">Reference proteome</keyword>
<organism evidence="3 4">
    <name type="scientific">Rhamnusium bicolor</name>
    <dbReference type="NCBI Taxonomy" id="1586634"/>
    <lineage>
        <taxon>Eukaryota</taxon>
        <taxon>Metazoa</taxon>
        <taxon>Ecdysozoa</taxon>
        <taxon>Arthropoda</taxon>
        <taxon>Hexapoda</taxon>
        <taxon>Insecta</taxon>
        <taxon>Pterygota</taxon>
        <taxon>Neoptera</taxon>
        <taxon>Endopterygota</taxon>
        <taxon>Coleoptera</taxon>
        <taxon>Polyphaga</taxon>
        <taxon>Cucujiformia</taxon>
        <taxon>Chrysomeloidea</taxon>
        <taxon>Cerambycidae</taxon>
        <taxon>Lepturinae</taxon>
        <taxon>Rhagiini</taxon>
        <taxon>Rhamnusium</taxon>
    </lineage>
</organism>
<name>A0AAV8ZL82_9CUCU</name>
<keyword evidence="1" id="KW-0732">Signal</keyword>
<evidence type="ECO:0000259" key="2">
    <source>
        <dbReference type="PROSITE" id="PS50181"/>
    </source>
</evidence>
<evidence type="ECO:0000313" key="4">
    <source>
        <dbReference type="Proteomes" id="UP001162156"/>
    </source>
</evidence>
<dbReference type="EMBL" id="JANEYF010001281">
    <property type="protein sequence ID" value="KAJ8964999.1"/>
    <property type="molecule type" value="Genomic_DNA"/>
</dbReference>
<dbReference type="PROSITE" id="PS50181">
    <property type="entry name" value="FBOX"/>
    <property type="match status" value="2"/>
</dbReference>
<dbReference type="AlphaFoldDB" id="A0AAV8ZL82"/>
<evidence type="ECO:0000313" key="3">
    <source>
        <dbReference type="EMBL" id="KAJ8964999.1"/>
    </source>
</evidence>
<feature type="domain" description="F-box" evidence="2">
    <location>
        <begin position="253"/>
        <end position="299"/>
    </location>
</feature>